<evidence type="ECO:0000313" key="3">
    <source>
        <dbReference type="Proteomes" id="UP000799437"/>
    </source>
</evidence>
<gene>
    <name evidence="2" type="ORF">EJ05DRAFT_477977</name>
</gene>
<dbReference type="Pfam" id="PF12223">
    <property type="entry name" value="DUF3602"/>
    <property type="match status" value="1"/>
</dbReference>
<feature type="compositionally biased region" description="Low complexity" evidence="1">
    <location>
        <begin position="1"/>
        <end position="21"/>
    </location>
</feature>
<dbReference type="AlphaFoldDB" id="A0A6A6W1P1"/>
<feature type="compositionally biased region" description="Low complexity" evidence="1">
    <location>
        <begin position="111"/>
        <end position="126"/>
    </location>
</feature>
<evidence type="ECO:0000256" key="1">
    <source>
        <dbReference type="SAM" id="MobiDB-lite"/>
    </source>
</evidence>
<feature type="region of interest" description="Disordered" evidence="1">
    <location>
        <begin position="1"/>
        <end position="135"/>
    </location>
</feature>
<dbReference type="InterPro" id="IPR022024">
    <property type="entry name" value="DUF3602"/>
</dbReference>
<dbReference type="Proteomes" id="UP000799437">
    <property type="component" value="Unassembled WGS sequence"/>
</dbReference>
<evidence type="ECO:0000313" key="2">
    <source>
        <dbReference type="EMBL" id="KAF2755914.1"/>
    </source>
</evidence>
<dbReference type="GeneID" id="54485410"/>
<protein>
    <submittedName>
        <fullName evidence="2">Uncharacterized protein</fullName>
    </submittedName>
</protein>
<dbReference type="RefSeq" id="XP_033598365.1">
    <property type="nucleotide sequence ID" value="XM_033744356.1"/>
</dbReference>
<dbReference type="OrthoDB" id="5424462at2759"/>
<reference evidence="2" key="1">
    <citation type="journal article" date="2020" name="Stud. Mycol.">
        <title>101 Dothideomycetes genomes: a test case for predicting lifestyles and emergence of pathogens.</title>
        <authorList>
            <person name="Haridas S."/>
            <person name="Albert R."/>
            <person name="Binder M."/>
            <person name="Bloem J."/>
            <person name="Labutti K."/>
            <person name="Salamov A."/>
            <person name="Andreopoulos B."/>
            <person name="Baker S."/>
            <person name="Barry K."/>
            <person name="Bills G."/>
            <person name="Bluhm B."/>
            <person name="Cannon C."/>
            <person name="Castanera R."/>
            <person name="Culley D."/>
            <person name="Daum C."/>
            <person name="Ezra D."/>
            <person name="Gonzalez J."/>
            <person name="Henrissat B."/>
            <person name="Kuo A."/>
            <person name="Liang C."/>
            <person name="Lipzen A."/>
            <person name="Lutzoni F."/>
            <person name="Magnuson J."/>
            <person name="Mondo S."/>
            <person name="Nolan M."/>
            <person name="Ohm R."/>
            <person name="Pangilinan J."/>
            <person name="Park H.-J."/>
            <person name="Ramirez L."/>
            <person name="Alfaro M."/>
            <person name="Sun H."/>
            <person name="Tritt A."/>
            <person name="Yoshinaga Y."/>
            <person name="Zwiers L.-H."/>
            <person name="Turgeon B."/>
            <person name="Goodwin S."/>
            <person name="Spatafora J."/>
            <person name="Crous P."/>
            <person name="Grigoriev I."/>
        </authorList>
    </citation>
    <scope>NUCLEOTIDE SEQUENCE</scope>
    <source>
        <strain evidence="2">CBS 121739</strain>
    </source>
</reference>
<proteinExistence type="predicted"/>
<dbReference type="EMBL" id="ML996576">
    <property type="protein sequence ID" value="KAF2755914.1"/>
    <property type="molecule type" value="Genomic_DNA"/>
</dbReference>
<keyword evidence="3" id="KW-1185">Reference proteome</keyword>
<accession>A0A6A6W1P1</accession>
<name>A0A6A6W1P1_9PEZI</name>
<organism evidence="2 3">
    <name type="scientific">Pseudovirgaria hyperparasitica</name>
    <dbReference type="NCBI Taxonomy" id="470096"/>
    <lineage>
        <taxon>Eukaryota</taxon>
        <taxon>Fungi</taxon>
        <taxon>Dikarya</taxon>
        <taxon>Ascomycota</taxon>
        <taxon>Pezizomycotina</taxon>
        <taxon>Dothideomycetes</taxon>
        <taxon>Dothideomycetes incertae sedis</taxon>
        <taxon>Acrospermales</taxon>
        <taxon>Acrospermaceae</taxon>
        <taxon>Pseudovirgaria</taxon>
    </lineage>
</organism>
<sequence length="162" mass="17270">MSDLLSPSTSSSGSTRSTSSTKVVCRSGIGGRGNYRKVCASEVPPMPASFTLPPRPQRNYSSGIGGAGNHHSSNNRSLLDMEDQIERDRVFKGRPKNRHYGIGGFGNFVDSSHSGSGTRTRTPSSSAFSSEPLPYGALDSLSRKLSSTFLRRKGSTTFSSTS</sequence>